<evidence type="ECO:0000256" key="1">
    <source>
        <dbReference type="SAM" id="Phobius"/>
    </source>
</evidence>
<evidence type="ECO:0000313" key="3">
    <source>
        <dbReference type="Proteomes" id="UP001597540"/>
    </source>
</evidence>
<sequence>MSLLGFSGFLFFSMLESFAVYSFIMSIFRHKASEFAIRILFVILLISLQSFVLRTELHLPYLVPLIVVIIFIIFFCVMVGIPFIWSIICTILGYGLYAVLQSVLLQVMFGSVAGMETAADGYALQTVSSVTFLVLAQVLYRLGKGFSFPFDRLRFKFEDLTVLLLIIVFFGLITTIFYLNELWINIAFFALIAGYLTYFAIQRENEDT</sequence>
<dbReference type="Proteomes" id="UP001597540">
    <property type="component" value="Unassembled WGS sequence"/>
</dbReference>
<dbReference type="EMBL" id="JBHUMJ010000021">
    <property type="protein sequence ID" value="MFD2703827.1"/>
    <property type="molecule type" value="Genomic_DNA"/>
</dbReference>
<evidence type="ECO:0000313" key="2">
    <source>
        <dbReference type="EMBL" id="MFD2703827.1"/>
    </source>
</evidence>
<feature type="transmembrane region" description="Helical" evidence="1">
    <location>
        <begin position="35"/>
        <end position="53"/>
    </location>
</feature>
<protein>
    <submittedName>
        <fullName evidence="2">Uncharacterized protein</fullName>
    </submittedName>
</protein>
<feature type="transmembrane region" description="Helical" evidence="1">
    <location>
        <begin position="6"/>
        <end position="28"/>
    </location>
</feature>
<dbReference type="RefSeq" id="WP_379265398.1">
    <property type="nucleotide sequence ID" value="NZ_JBHUMJ010000021.1"/>
</dbReference>
<comment type="caution">
    <text evidence="2">The sequence shown here is derived from an EMBL/GenBank/DDBJ whole genome shotgun (WGS) entry which is preliminary data.</text>
</comment>
<proteinExistence type="predicted"/>
<keyword evidence="1" id="KW-1133">Transmembrane helix</keyword>
<name>A0ABW5SVL7_9BACL</name>
<keyword evidence="1" id="KW-0812">Transmembrane</keyword>
<feature type="transmembrane region" description="Helical" evidence="1">
    <location>
        <begin position="59"/>
        <end position="84"/>
    </location>
</feature>
<feature type="transmembrane region" description="Helical" evidence="1">
    <location>
        <begin position="122"/>
        <end position="140"/>
    </location>
</feature>
<gene>
    <name evidence="2" type="ORF">ACFSVM_25690</name>
</gene>
<keyword evidence="1" id="KW-0472">Membrane</keyword>
<reference evidence="3" key="1">
    <citation type="journal article" date="2019" name="Int. J. Syst. Evol. Microbiol.">
        <title>The Global Catalogue of Microorganisms (GCM) 10K type strain sequencing project: providing services to taxonomists for standard genome sequencing and annotation.</title>
        <authorList>
            <consortium name="The Broad Institute Genomics Platform"/>
            <consortium name="The Broad Institute Genome Sequencing Center for Infectious Disease"/>
            <person name="Wu L."/>
            <person name="Ma J."/>
        </authorList>
    </citation>
    <scope>NUCLEOTIDE SEQUENCE [LARGE SCALE GENOMIC DNA]</scope>
    <source>
        <strain evidence="3">KCTC 33849</strain>
    </source>
</reference>
<keyword evidence="3" id="KW-1185">Reference proteome</keyword>
<accession>A0ABW5SVL7</accession>
<feature type="transmembrane region" description="Helical" evidence="1">
    <location>
        <begin position="160"/>
        <end position="177"/>
    </location>
</feature>
<feature type="transmembrane region" description="Helical" evidence="1">
    <location>
        <begin position="183"/>
        <end position="201"/>
    </location>
</feature>
<organism evidence="2 3">
    <name type="scientific">Paenibacillus shunpengii</name>
    <dbReference type="NCBI Taxonomy" id="2054424"/>
    <lineage>
        <taxon>Bacteria</taxon>
        <taxon>Bacillati</taxon>
        <taxon>Bacillota</taxon>
        <taxon>Bacilli</taxon>
        <taxon>Bacillales</taxon>
        <taxon>Paenibacillaceae</taxon>
        <taxon>Paenibacillus</taxon>
    </lineage>
</organism>
<feature type="transmembrane region" description="Helical" evidence="1">
    <location>
        <begin position="91"/>
        <end position="110"/>
    </location>
</feature>